<evidence type="ECO:0000313" key="5">
    <source>
        <dbReference type="EMBL" id="CAD9492945.1"/>
    </source>
</evidence>
<dbReference type="InterPro" id="IPR036249">
    <property type="entry name" value="Thioredoxin-like_sf"/>
</dbReference>
<dbReference type="SFLD" id="SFLDS00019">
    <property type="entry name" value="Glutathione_Transferase_(cytos"/>
    <property type="match status" value="1"/>
</dbReference>
<sequence length="231" mass="26035">MAPKVYTMHISQPARALAWACACEGTEVDEVTIMPGKDTRSAEYRQRGPITAVPRLEEDGFVLNESHAIMCYLGDRHGWKLYPSDPQVRARVHQYMNWHHQNTRRITLALFAPVMRPDIPLPKETIDLWKKEISSPQGTLNSIEQWLSASKWLCGDMPTLADLSCYCEVGQCLDKYTGLFGIHGIDLAPYPRLNAWLAECERLPGYEKSHAMLKDLAPKIKAKAGKASAKL</sequence>
<dbReference type="InterPro" id="IPR004046">
    <property type="entry name" value="GST_C"/>
</dbReference>
<gene>
    <name evidence="5" type="ORF">BRAN1462_LOCUS2790</name>
</gene>
<evidence type="ECO:0008006" key="6">
    <source>
        <dbReference type="Google" id="ProtNLM"/>
    </source>
</evidence>
<dbReference type="InterPro" id="IPR004045">
    <property type="entry name" value="Glutathione_S-Trfase_N"/>
</dbReference>
<dbReference type="EMBL" id="HBGW01004198">
    <property type="protein sequence ID" value="CAD9492945.1"/>
    <property type="molecule type" value="Transcribed_RNA"/>
</dbReference>
<dbReference type="PANTHER" id="PTHR43917">
    <property type="match status" value="1"/>
</dbReference>
<organism evidence="5">
    <name type="scientific">Zooxanthella nutricula</name>
    <dbReference type="NCBI Taxonomy" id="1333877"/>
    <lineage>
        <taxon>Eukaryota</taxon>
        <taxon>Sar</taxon>
        <taxon>Alveolata</taxon>
        <taxon>Dinophyceae</taxon>
        <taxon>Peridiniales</taxon>
        <taxon>Peridiniales incertae sedis</taxon>
        <taxon>Zooxanthella</taxon>
    </lineage>
</organism>
<evidence type="ECO:0000256" key="2">
    <source>
        <dbReference type="ARBA" id="ARBA00022490"/>
    </source>
</evidence>
<dbReference type="Pfam" id="PF13417">
    <property type="entry name" value="GST_N_3"/>
    <property type="match status" value="1"/>
</dbReference>
<dbReference type="PROSITE" id="PS50404">
    <property type="entry name" value="GST_NTER"/>
    <property type="match status" value="1"/>
</dbReference>
<dbReference type="AlphaFoldDB" id="A0A6U8UKD7"/>
<protein>
    <recommendedName>
        <fullName evidence="6">Glutathione transferase</fullName>
    </recommendedName>
</protein>
<feature type="domain" description="GST N-terminal" evidence="3">
    <location>
        <begin position="1"/>
        <end position="81"/>
    </location>
</feature>
<name>A0A6U8UKD7_9DINO</name>
<evidence type="ECO:0000259" key="4">
    <source>
        <dbReference type="PROSITE" id="PS50405"/>
    </source>
</evidence>
<dbReference type="Gene3D" id="1.20.1050.10">
    <property type="match status" value="1"/>
</dbReference>
<feature type="domain" description="GST C-terminal" evidence="4">
    <location>
        <begin position="85"/>
        <end position="220"/>
    </location>
</feature>
<evidence type="ECO:0000256" key="1">
    <source>
        <dbReference type="ARBA" id="ARBA00004496"/>
    </source>
</evidence>
<keyword evidence="2" id="KW-0963">Cytoplasm</keyword>
<dbReference type="GO" id="GO:0005737">
    <property type="term" value="C:cytoplasm"/>
    <property type="evidence" value="ECO:0007669"/>
    <property type="project" value="UniProtKB-SubCell"/>
</dbReference>
<dbReference type="GO" id="GO:0004364">
    <property type="term" value="F:glutathione transferase activity"/>
    <property type="evidence" value="ECO:0007669"/>
    <property type="project" value="TreeGrafter"/>
</dbReference>
<dbReference type="InterPro" id="IPR051369">
    <property type="entry name" value="GST_Theta"/>
</dbReference>
<dbReference type="PROSITE" id="PS50405">
    <property type="entry name" value="GST_CTER"/>
    <property type="match status" value="1"/>
</dbReference>
<accession>A0A6U8UKD7</accession>
<reference evidence="5" key="1">
    <citation type="submission" date="2021-01" db="EMBL/GenBank/DDBJ databases">
        <authorList>
            <person name="Corre E."/>
            <person name="Pelletier E."/>
            <person name="Niang G."/>
            <person name="Scheremetjew M."/>
            <person name="Finn R."/>
            <person name="Kale V."/>
            <person name="Holt S."/>
            <person name="Cochrane G."/>
            <person name="Meng A."/>
            <person name="Brown T."/>
            <person name="Cohen L."/>
        </authorList>
    </citation>
    <scope>NUCLEOTIDE SEQUENCE</scope>
    <source>
        <strain evidence="5">RCC3387</strain>
    </source>
</reference>
<dbReference type="Pfam" id="PF00043">
    <property type="entry name" value="GST_C"/>
    <property type="match status" value="1"/>
</dbReference>
<dbReference type="Gene3D" id="3.40.30.10">
    <property type="entry name" value="Glutaredoxin"/>
    <property type="match status" value="1"/>
</dbReference>
<dbReference type="InterPro" id="IPR036282">
    <property type="entry name" value="Glutathione-S-Trfase_C_sf"/>
</dbReference>
<proteinExistence type="predicted"/>
<dbReference type="InterPro" id="IPR010987">
    <property type="entry name" value="Glutathione-S-Trfase_C-like"/>
</dbReference>
<dbReference type="PANTHER" id="PTHR43917:SF8">
    <property type="entry name" value="GH16740P-RELATED"/>
    <property type="match status" value="1"/>
</dbReference>
<dbReference type="GO" id="GO:0006749">
    <property type="term" value="P:glutathione metabolic process"/>
    <property type="evidence" value="ECO:0007669"/>
    <property type="project" value="TreeGrafter"/>
</dbReference>
<dbReference type="SUPFAM" id="SSF52833">
    <property type="entry name" value="Thioredoxin-like"/>
    <property type="match status" value="1"/>
</dbReference>
<dbReference type="SUPFAM" id="SSF47616">
    <property type="entry name" value="GST C-terminal domain-like"/>
    <property type="match status" value="1"/>
</dbReference>
<evidence type="ECO:0000259" key="3">
    <source>
        <dbReference type="PROSITE" id="PS50404"/>
    </source>
</evidence>
<dbReference type="InterPro" id="IPR040079">
    <property type="entry name" value="Glutathione_S-Trfase"/>
</dbReference>
<comment type="subcellular location">
    <subcellularLocation>
        <location evidence="1">Cytoplasm</location>
    </subcellularLocation>
</comment>